<dbReference type="GO" id="GO:0003735">
    <property type="term" value="F:structural constituent of ribosome"/>
    <property type="evidence" value="ECO:0007669"/>
    <property type="project" value="InterPro"/>
</dbReference>
<comment type="caution">
    <text evidence="7">The sequence shown here is derived from an EMBL/GenBank/DDBJ whole genome shotgun (WGS) entry which is preliminary data.</text>
</comment>
<keyword evidence="5" id="KW-0694">RNA-binding</keyword>
<dbReference type="InterPro" id="IPR000630">
    <property type="entry name" value="Ribosomal_uS8"/>
</dbReference>
<evidence type="ECO:0000313" key="8">
    <source>
        <dbReference type="Proteomes" id="UP000231086"/>
    </source>
</evidence>
<dbReference type="Gene3D" id="3.30.1490.10">
    <property type="match status" value="1"/>
</dbReference>
<gene>
    <name evidence="5" type="primary">rpsH</name>
    <name evidence="7" type="ORF">COU85_02110</name>
</gene>
<dbReference type="PROSITE" id="PS00053">
    <property type="entry name" value="RIBOSOMAL_S8"/>
    <property type="match status" value="1"/>
</dbReference>
<keyword evidence="2 5" id="KW-0689">Ribosomal protein</keyword>
<dbReference type="GO" id="GO:0006412">
    <property type="term" value="P:translation"/>
    <property type="evidence" value="ECO:0007669"/>
    <property type="project" value="UniProtKB-UniRule"/>
</dbReference>
<evidence type="ECO:0000256" key="3">
    <source>
        <dbReference type="ARBA" id="ARBA00023274"/>
    </source>
</evidence>
<proteinExistence type="inferred from homology"/>
<accession>A0A2M8KIJ8</accession>
<comment type="subunit">
    <text evidence="5">Part of the 30S ribosomal subunit. Contacts proteins S5 and S12.</text>
</comment>
<dbReference type="PANTHER" id="PTHR11758">
    <property type="entry name" value="40S RIBOSOMAL PROTEIN S15A"/>
    <property type="match status" value="1"/>
</dbReference>
<evidence type="ECO:0000256" key="6">
    <source>
        <dbReference type="RuleBase" id="RU003660"/>
    </source>
</evidence>
<dbReference type="GO" id="GO:1990904">
    <property type="term" value="C:ribonucleoprotein complex"/>
    <property type="evidence" value="ECO:0007669"/>
    <property type="project" value="UniProtKB-KW"/>
</dbReference>
<reference evidence="8" key="1">
    <citation type="submission" date="2017-09" db="EMBL/GenBank/DDBJ databases">
        <title>Depth-based differentiation of microbial function through sediment-hosted aquifers and enrichment of novel symbionts in the deep terrestrial subsurface.</title>
        <authorList>
            <person name="Probst A.J."/>
            <person name="Ladd B."/>
            <person name="Jarett J.K."/>
            <person name="Geller-Mcgrath D.E."/>
            <person name="Sieber C.M.K."/>
            <person name="Emerson J.B."/>
            <person name="Anantharaman K."/>
            <person name="Thomas B.C."/>
            <person name="Malmstrom R."/>
            <person name="Stieglmeier M."/>
            <person name="Klingl A."/>
            <person name="Woyke T."/>
            <person name="Ryan C.M."/>
            <person name="Banfield J.F."/>
        </authorList>
    </citation>
    <scope>NUCLEOTIDE SEQUENCE [LARGE SCALE GENOMIC DNA]</scope>
</reference>
<evidence type="ECO:0000256" key="1">
    <source>
        <dbReference type="ARBA" id="ARBA00006471"/>
    </source>
</evidence>
<comment type="similarity">
    <text evidence="1 5 6">Belongs to the universal ribosomal protein uS8 family.</text>
</comment>
<sequence length="128" mass="14173">MDNIANMLTQIRNAQAVGHQTVAVPFSRIKIELAKILQKNGFLAAVKTSEATSKKMLLLDLKYNQNKPAIAGLKRISTPGCRRYSSYQDLRPVKQGHGLAVLSTPRGLLTDREAKKQKVGGEILCEIW</sequence>
<dbReference type="SUPFAM" id="SSF56047">
    <property type="entry name" value="Ribosomal protein S8"/>
    <property type="match status" value="1"/>
</dbReference>
<organism evidence="7 8">
    <name type="scientific">Candidatus Portnoybacteria bacterium CG10_big_fil_rev_8_21_14_0_10_44_7</name>
    <dbReference type="NCBI Taxonomy" id="1974816"/>
    <lineage>
        <taxon>Bacteria</taxon>
        <taxon>Candidatus Portnoyibacteriota</taxon>
    </lineage>
</organism>
<evidence type="ECO:0000256" key="2">
    <source>
        <dbReference type="ARBA" id="ARBA00022980"/>
    </source>
</evidence>
<dbReference type="GO" id="GO:0019843">
    <property type="term" value="F:rRNA binding"/>
    <property type="evidence" value="ECO:0007669"/>
    <property type="project" value="UniProtKB-UniRule"/>
</dbReference>
<dbReference type="Proteomes" id="UP000231086">
    <property type="component" value="Unassembled WGS sequence"/>
</dbReference>
<dbReference type="NCBIfam" id="NF001109">
    <property type="entry name" value="PRK00136.1"/>
    <property type="match status" value="1"/>
</dbReference>
<dbReference type="FunFam" id="3.30.1490.10:FF:000001">
    <property type="entry name" value="30S ribosomal protein S8"/>
    <property type="match status" value="1"/>
</dbReference>
<dbReference type="Gene3D" id="3.30.1370.30">
    <property type="match status" value="1"/>
</dbReference>
<dbReference type="GO" id="GO:0005840">
    <property type="term" value="C:ribosome"/>
    <property type="evidence" value="ECO:0007669"/>
    <property type="project" value="UniProtKB-KW"/>
</dbReference>
<dbReference type="GO" id="GO:0005737">
    <property type="term" value="C:cytoplasm"/>
    <property type="evidence" value="ECO:0007669"/>
    <property type="project" value="UniProtKB-ARBA"/>
</dbReference>
<dbReference type="InterPro" id="IPR035987">
    <property type="entry name" value="Ribosomal_uS8_sf"/>
</dbReference>
<name>A0A2M8KIJ8_9BACT</name>
<dbReference type="AlphaFoldDB" id="A0A2M8KIJ8"/>
<evidence type="ECO:0000256" key="4">
    <source>
        <dbReference type="ARBA" id="ARBA00035258"/>
    </source>
</evidence>
<dbReference type="EMBL" id="PFEA01000037">
    <property type="protein sequence ID" value="PJE59737.1"/>
    <property type="molecule type" value="Genomic_DNA"/>
</dbReference>
<keyword evidence="5" id="KW-0699">rRNA-binding</keyword>
<evidence type="ECO:0000313" key="7">
    <source>
        <dbReference type="EMBL" id="PJE59737.1"/>
    </source>
</evidence>
<dbReference type="Pfam" id="PF00410">
    <property type="entry name" value="Ribosomal_S8"/>
    <property type="match status" value="1"/>
</dbReference>
<dbReference type="InterPro" id="IPR047863">
    <property type="entry name" value="Ribosomal_uS8_CS"/>
</dbReference>
<protein>
    <recommendedName>
        <fullName evidence="4 5">Small ribosomal subunit protein uS8</fullName>
    </recommendedName>
</protein>
<keyword evidence="3 5" id="KW-0687">Ribonucleoprotein</keyword>
<dbReference type="HAMAP" id="MF_01302_B">
    <property type="entry name" value="Ribosomal_uS8_B"/>
    <property type="match status" value="1"/>
</dbReference>
<comment type="function">
    <text evidence="5">One of the primary rRNA binding proteins, it binds directly to 16S rRNA central domain where it helps coordinate assembly of the platform of the 30S subunit.</text>
</comment>
<evidence type="ECO:0000256" key="5">
    <source>
        <dbReference type="HAMAP-Rule" id="MF_01302"/>
    </source>
</evidence>